<dbReference type="GO" id="GO:0005576">
    <property type="term" value="C:extracellular region"/>
    <property type="evidence" value="ECO:0007669"/>
    <property type="project" value="InterPro"/>
</dbReference>
<dbReference type="Pfam" id="PF09044">
    <property type="entry name" value="Kp4"/>
    <property type="match status" value="1"/>
</dbReference>
<gene>
    <name evidence="3" type="ORF">THAR02_05006</name>
</gene>
<dbReference type="Gene3D" id="3.30.430.10">
    <property type="entry name" value="Killer Toxin P4, subunit A"/>
    <property type="match status" value="1"/>
</dbReference>
<sequence>MHSNTAITILIALAGIGSVSAKGINCEGAAGCSFAGTGIAKKLQGYINSASDSTWFNNGQQIACANGICAFFQGTGGGWGSDAKRLAADIVGHGCGVCGSAPFYYPNPNDISTYGEMTFNAVGKDCGVCLCSDPNCSDP</sequence>
<evidence type="ECO:0000313" key="4">
    <source>
        <dbReference type="Proteomes" id="UP000034112"/>
    </source>
</evidence>
<proteinExistence type="predicted"/>
<dbReference type="AlphaFoldDB" id="A0A0G0ACR9"/>
<dbReference type="InterPro" id="IPR011329">
    <property type="entry name" value="Killer_tox_Kp4/SMK"/>
</dbReference>
<comment type="caution">
    <text evidence="3">The sequence shown here is derived from an EMBL/GenBank/DDBJ whole genome shotgun (WGS) entry which is preliminary data.</text>
</comment>
<dbReference type="Proteomes" id="UP000034112">
    <property type="component" value="Unassembled WGS sequence"/>
</dbReference>
<dbReference type="OMA" id="INCHGSS"/>
<dbReference type="OrthoDB" id="4177994at2759"/>
<keyword evidence="1" id="KW-0732">Signal</keyword>
<dbReference type="InterPro" id="IPR015131">
    <property type="entry name" value="Killer_tox_Kp4"/>
</dbReference>
<evidence type="ECO:0000259" key="2">
    <source>
        <dbReference type="Pfam" id="PF09044"/>
    </source>
</evidence>
<accession>A0A0G0ACR9</accession>
<evidence type="ECO:0000256" key="1">
    <source>
        <dbReference type="SAM" id="SignalP"/>
    </source>
</evidence>
<dbReference type="SUPFAM" id="SSF55221">
    <property type="entry name" value="Yeast killer toxins"/>
    <property type="match status" value="1"/>
</dbReference>
<evidence type="ECO:0000313" key="3">
    <source>
        <dbReference type="EMBL" id="KKP02884.1"/>
    </source>
</evidence>
<organism evidence="3 4">
    <name type="scientific">Trichoderma harzianum</name>
    <name type="common">Hypocrea lixii</name>
    <dbReference type="NCBI Taxonomy" id="5544"/>
    <lineage>
        <taxon>Eukaryota</taxon>
        <taxon>Fungi</taxon>
        <taxon>Dikarya</taxon>
        <taxon>Ascomycota</taxon>
        <taxon>Pezizomycotina</taxon>
        <taxon>Sordariomycetes</taxon>
        <taxon>Hypocreomycetidae</taxon>
        <taxon>Hypocreales</taxon>
        <taxon>Hypocreaceae</taxon>
        <taxon>Trichoderma</taxon>
    </lineage>
</organism>
<feature type="signal peptide" evidence="1">
    <location>
        <begin position="1"/>
        <end position="21"/>
    </location>
</feature>
<feature type="chain" id="PRO_5002530791" description="Killer toxin Kp4 domain-containing protein" evidence="1">
    <location>
        <begin position="22"/>
        <end position="139"/>
    </location>
</feature>
<dbReference type="EMBL" id="JOKZ01000132">
    <property type="protein sequence ID" value="KKP02884.1"/>
    <property type="molecule type" value="Genomic_DNA"/>
</dbReference>
<feature type="domain" description="Killer toxin Kp4" evidence="2">
    <location>
        <begin position="10"/>
        <end position="122"/>
    </location>
</feature>
<name>A0A0G0ACR9_TRIHA</name>
<reference evidence="4" key="1">
    <citation type="journal article" date="2015" name="Genome Announc.">
        <title>Draft whole-genome sequence of the biocontrol agent Trichoderma harzianum T6776.</title>
        <authorList>
            <person name="Baroncelli R."/>
            <person name="Piaggeschi G."/>
            <person name="Fiorini L."/>
            <person name="Bertolini E."/>
            <person name="Zapparata A."/>
            <person name="Pe M.E."/>
            <person name="Sarrocco S."/>
            <person name="Vannacci G."/>
        </authorList>
    </citation>
    <scope>NUCLEOTIDE SEQUENCE [LARGE SCALE GENOMIC DNA]</scope>
    <source>
        <strain evidence="4">T6776</strain>
    </source>
</reference>
<protein>
    <recommendedName>
        <fullName evidence="2">Killer toxin Kp4 domain-containing protein</fullName>
    </recommendedName>
</protein>